<dbReference type="AlphaFoldDB" id="A0A6M8HX17"/>
<dbReference type="RefSeq" id="WP_171836245.1">
    <property type="nucleotide sequence ID" value="NZ_CP053709.1"/>
</dbReference>
<sequence length="88" mass="9879">MGVDKFRAVSLTSVAAQRDRALLTVREQLRRQSLDARNIIWSILQVEGLKPPKLTRPAFLDLVTQSLNDDALAPLLWPLVTIVEDINS</sequence>
<keyword evidence="2" id="KW-1185">Reference proteome</keyword>
<reference evidence="1 2" key="1">
    <citation type="journal article" date="2014" name="World J. Microbiol. Biotechnol.">
        <title>Biodiversity and physiological characteristics of Antarctic and Arctic lichens-associated bacteria.</title>
        <authorList>
            <person name="Lee Y.M."/>
            <person name="Kim E.H."/>
            <person name="Lee H.K."/>
            <person name="Hong S.G."/>
        </authorList>
    </citation>
    <scope>NUCLEOTIDE SEQUENCE [LARGE SCALE GENOMIC DNA]</scope>
    <source>
        <strain evidence="1 2">PAMC 26569</strain>
        <plasmid evidence="1">unnamed1</plasmid>
    </source>
</reference>
<evidence type="ECO:0000313" key="2">
    <source>
        <dbReference type="Proteomes" id="UP000500767"/>
    </source>
</evidence>
<organism evidence="1 2">
    <name type="scientific">Lichenicola cladoniae</name>
    <dbReference type="NCBI Taxonomy" id="1484109"/>
    <lineage>
        <taxon>Bacteria</taxon>
        <taxon>Pseudomonadati</taxon>
        <taxon>Pseudomonadota</taxon>
        <taxon>Alphaproteobacteria</taxon>
        <taxon>Acetobacterales</taxon>
        <taxon>Acetobacteraceae</taxon>
        <taxon>Lichenicola</taxon>
    </lineage>
</organism>
<proteinExistence type="predicted"/>
<gene>
    <name evidence="1" type="ORF">HN018_23030</name>
</gene>
<accession>A0A6M8HX17</accession>
<evidence type="ECO:0000313" key="1">
    <source>
        <dbReference type="EMBL" id="QKE93073.1"/>
    </source>
</evidence>
<keyword evidence="1" id="KW-0614">Plasmid</keyword>
<protein>
    <submittedName>
        <fullName evidence="1">Uncharacterized protein</fullName>
    </submittedName>
</protein>
<dbReference type="Proteomes" id="UP000500767">
    <property type="component" value="Plasmid unnamed1"/>
</dbReference>
<dbReference type="KEGG" id="lck:HN018_23030"/>
<name>A0A6M8HX17_9PROT</name>
<geneLocation type="plasmid" evidence="1 2">
    <name>unnamed1</name>
</geneLocation>
<dbReference type="EMBL" id="CP053709">
    <property type="protein sequence ID" value="QKE93073.1"/>
    <property type="molecule type" value="Genomic_DNA"/>
</dbReference>